<evidence type="ECO:0000256" key="5">
    <source>
        <dbReference type="ARBA" id="ARBA00022884"/>
    </source>
</evidence>
<accession>A0A5P8FX58</accession>
<feature type="domain" description="Domain X" evidence="8">
    <location>
        <begin position="357"/>
        <end position="468"/>
    </location>
</feature>
<evidence type="ECO:0000256" key="4">
    <source>
        <dbReference type="ARBA" id="ARBA00022694"/>
    </source>
</evidence>
<evidence type="ECO:0000256" key="6">
    <source>
        <dbReference type="HAMAP-Rule" id="MF_01390"/>
    </source>
</evidence>
<dbReference type="AlphaFoldDB" id="A0A5P8FX58"/>
<evidence type="ECO:0000313" key="10">
    <source>
        <dbReference type="EMBL" id="QFQ35182.1"/>
    </source>
</evidence>
<dbReference type="EMBL" id="MN524619">
    <property type="protein sequence ID" value="QFQ35182.1"/>
    <property type="molecule type" value="Genomic_DNA"/>
</dbReference>
<evidence type="ECO:0000256" key="2">
    <source>
        <dbReference type="ARBA" id="ARBA00022640"/>
    </source>
</evidence>
<dbReference type="GO" id="GO:0003723">
    <property type="term" value="F:RNA binding"/>
    <property type="evidence" value="ECO:0007669"/>
    <property type="project" value="UniProtKB-KW"/>
</dbReference>
<evidence type="ECO:0000259" key="9">
    <source>
        <dbReference type="Pfam" id="PF01824"/>
    </source>
</evidence>
<dbReference type="InterPro" id="IPR024937">
    <property type="entry name" value="Domain_X"/>
</dbReference>
<comment type="similarity">
    <text evidence="1 6">Belongs to the intron maturase 2 family. MatK subfamily.</text>
</comment>
<evidence type="ECO:0000256" key="3">
    <source>
        <dbReference type="ARBA" id="ARBA00022664"/>
    </source>
</evidence>
<feature type="domain" description="Maturase MatK N-terminal" evidence="9">
    <location>
        <begin position="1"/>
        <end position="329"/>
    </location>
</feature>
<reference evidence="10" key="1">
    <citation type="journal article" date="2019" name="Mol. Phylogenet. Evol.">
        <title>Plastid phylogenomic insights into the evolution of the Caprifoliaceae s.l. (Dipsacales).</title>
        <authorList>
            <person name="Wang H.X."/>
            <person name="Liu H."/>
            <person name="Moore M.J."/>
            <person name="Landrein S."/>
            <person name="Liu B."/>
            <person name="Zhu Z.X."/>
            <person name="Wang H.F."/>
        </authorList>
    </citation>
    <scope>NUCLEOTIDE SEQUENCE</scope>
    <source>
        <strain evidence="10">B267</strain>
    </source>
</reference>
<evidence type="ECO:0000256" key="7">
    <source>
        <dbReference type="RuleBase" id="RU004226"/>
    </source>
</evidence>
<comment type="function">
    <text evidence="6 7">Usually encoded in the trnK tRNA gene intron. Probably assists in splicing its own and other chloroplast group II introns.</text>
</comment>
<geneLocation type="chloroplast" evidence="10"/>
<dbReference type="GO" id="GO:0008380">
    <property type="term" value="P:RNA splicing"/>
    <property type="evidence" value="ECO:0007669"/>
    <property type="project" value="UniProtKB-UniRule"/>
</dbReference>
<reference evidence="10" key="2">
    <citation type="submission" date="2019-09" db="EMBL/GenBank/DDBJ databases">
        <authorList>
            <person name="Wang H."/>
            <person name="Liu H."/>
            <person name="Landrein S."/>
            <person name="Moore M.J."/>
            <person name="Wang J."/>
            <person name="Liu B."/>
            <person name="Sahu S."/>
            <person name="Zhao K."/>
            <person name="Zhu Z."/>
            <person name="Wang H."/>
        </authorList>
    </citation>
    <scope>NUCLEOTIDE SEQUENCE</scope>
    <source>
        <strain evidence="10">B267</strain>
    </source>
</reference>
<organism evidence="10">
    <name type="scientific">Valeriana officinalis</name>
    <name type="common">Valerian</name>
    <name type="synonym">Garden heliotrope</name>
    <dbReference type="NCBI Taxonomy" id="19953"/>
    <lineage>
        <taxon>Eukaryota</taxon>
        <taxon>Viridiplantae</taxon>
        <taxon>Streptophyta</taxon>
        <taxon>Embryophyta</taxon>
        <taxon>Tracheophyta</taxon>
        <taxon>Spermatophyta</taxon>
        <taxon>Magnoliopsida</taxon>
        <taxon>eudicotyledons</taxon>
        <taxon>Gunneridae</taxon>
        <taxon>Pentapetalae</taxon>
        <taxon>asterids</taxon>
        <taxon>campanulids</taxon>
        <taxon>Dipsacales</taxon>
        <taxon>Caprifoliaceae</taxon>
        <taxon>Valeriana</taxon>
    </lineage>
</organism>
<dbReference type="GO" id="GO:0009507">
    <property type="term" value="C:chloroplast"/>
    <property type="evidence" value="ECO:0007669"/>
    <property type="project" value="UniProtKB-SubCell"/>
</dbReference>
<keyword evidence="2 7" id="KW-0934">Plastid</keyword>
<keyword evidence="3 6" id="KW-0507">mRNA processing</keyword>
<gene>
    <name evidence="6 10" type="primary">matK</name>
</gene>
<evidence type="ECO:0000259" key="8">
    <source>
        <dbReference type="Pfam" id="PF01348"/>
    </source>
</evidence>
<dbReference type="PANTHER" id="PTHR34811:SF1">
    <property type="entry name" value="MATURASE K"/>
    <property type="match status" value="1"/>
</dbReference>
<proteinExistence type="inferred from homology"/>
<dbReference type="GO" id="GO:0006397">
    <property type="term" value="P:mRNA processing"/>
    <property type="evidence" value="ECO:0007669"/>
    <property type="project" value="UniProtKB-KW"/>
</dbReference>
<comment type="subcellular location">
    <subcellularLocation>
        <location evidence="6">Plastid</location>
        <location evidence="6">Chloroplast</location>
    </subcellularLocation>
</comment>
<dbReference type="Pfam" id="PF01348">
    <property type="entry name" value="Intron_maturas2"/>
    <property type="match status" value="1"/>
</dbReference>
<dbReference type="PANTHER" id="PTHR34811">
    <property type="entry name" value="MATURASE K"/>
    <property type="match status" value="1"/>
</dbReference>
<dbReference type="InterPro" id="IPR024942">
    <property type="entry name" value="Maturase_MatK_N"/>
</dbReference>
<keyword evidence="5 6" id="KW-0694">RNA-binding</keyword>
<sequence length="502" mass="60275">MEEFKRYLKRSGSEQHYFLYPLIFQEYIYALAHDHDLNRAHLLENAGYDNKYSLLVVKRLITRTNQNAFWRRHKSFDSNQNAFWRRHKSFDSQRISEGFSIIVEIPFSLRFLSFLETKGRVKSRNLRSIHSVFPFLEDKFSHLNYVLVYLIPYPAHLEILVQVLRYWVKDVPSLHLLRVFLHNWTSSFIPKKVSPFFSKRKKRFFFFLYNSYLCEYESILVFLRNQYSHLQSTAFGALVERIYLYEKLELLVEFFAKDFQVNLWLFKDPLMHYVRYQGKSIFSSKDSVLFMHKWKDYLIRFCQWHFYQYFQPVRVYINHLSKHSLDLMGYLSSVRLTPLQICSQTLEYSYLLDTAGKKFDTLVPILPLIGSLVKAQFCNGLGYPISKVVWADLSDFEIIGRFRCICRKLSHYHSGSSQKKTLYRIKYILRLSCARTLARKHKSTVRAFLKRSGSEFLEDFFTAEEQVLFLTFPTAPSSLQRLYRRRVWYLDIIWINDLANHE</sequence>
<dbReference type="GeneID" id="42264786"/>
<keyword evidence="4 6" id="KW-0819">tRNA processing</keyword>
<evidence type="ECO:0000256" key="1">
    <source>
        <dbReference type="ARBA" id="ARBA00006621"/>
    </source>
</evidence>
<dbReference type="RefSeq" id="YP_009705488.1">
    <property type="nucleotide sequence ID" value="NC_045052.1"/>
</dbReference>
<keyword evidence="7 10" id="KW-0150">Chloroplast</keyword>
<protein>
    <recommendedName>
        <fullName evidence="6">Maturase K</fullName>
    </recommendedName>
    <alternativeName>
        <fullName evidence="6">Intron maturase</fullName>
    </alternativeName>
</protein>
<dbReference type="InterPro" id="IPR002866">
    <property type="entry name" value="Maturase_MatK"/>
</dbReference>
<dbReference type="Pfam" id="PF01824">
    <property type="entry name" value="MatK_N"/>
    <property type="match status" value="1"/>
</dbReference>
<name>A0A5P8FX58_VALOF</name>
<dbReference type="HAMAP" id="MF_01390">
    <property type="entry name" value="MatK"/>
    <property type="match status" value="1"/>
</dbReference>
<dbReference type="GO" id="GO:0008033">
    <property type="term" value="P:tRNA processing"/>
    <property type="evidence" value="ECO:0007669"/>
    <property type="project" value="UniProtKB-KW"/>
</dbReference>